<comment type="subcellular location">
    <subcellularLocation>
        <location evidence="2">Endoplasmic reticulum membrane</location>
    </subcellularLocation>
</comment>
<comment type="catalytic activity">
    <reaction evidence="12">
        <text>n isopentenyl diphosphate + (2E,6E)-farnesyl diphosphate = a di-trans,poly-cis-polyprenyl diphosphate + n diphosphate</text>
        <dbReference type="Rhea" id="RHEA:53008"/>
        <dbReference type="Rhea" id="RHEA-COMP:19494"/>
        <dbReference type="ChEBI" id="CHEBI:33019"/>
        <dbReference type="ChEBI" id="CHEBI:128769"/>
        <dbReference type="ChEBI" id="CHEBI:136960"/>
        <dbReference type="ChEBI" id="CHEBI:175763"/>
        <dbReference type="EC" id="2.5.1.87"/>
    </reaction>
</comment>
<dbReference type="InterPro" id="IPR038887">
    <property type="entry name" value="Nus1/NgBR"/>
</dbReference>
<keyword evidence="7" id="KW-0812">Transmembrane</keyword>
<evidence type="ECO:0000256" key="11">
    <source>
        <dbReference type="ARBA" id="ARBA00023136"/>
    </source>
</evidence>
<organism evidence="14 15">
    <name type="scientific">Oleoguttula mirabilis</name>
    <dbReference type="NCBI Taxonomy" id="1507867"/>
    <lineage>
        <taxon>Eukaryota</taxon>
        <taxon>Fungi</taxon>
        <taxon>Dikarya</taxon>
        <taxon>Ascomycota</taxon>
        <taxon>Pezizomycotina</taxon>
        <taxon>Dothideomycetes</taxon>
        <taxon>Dothideomycetidae</taxon>
        <taxon>Mycosphaerellales</taxon>
        <taxon>Teratosphaeriaceae</taxon>
        <taxon>Oleoguttula</taxon>
    </lineage>
</organism>
<evidence type="ECO:0000256" key="10">
    <source>
        <dbReference type="ARBA" id="ARBA00022989"/>
    </source>
</evidence>
<evidence type="ECO:0000256" key="4">
    <source>
        <dbReference type="ARBA" id="ARBA00005432"/>
    </source>
</evidence>
<dbReference type="EMBL" id="JAVFHQ010000076">
    <property type="protein sequence ID" value="KAK4540051.1"/>
    <property type="molecule type" value="Genomic_DNA"/>
</dbReference>
<reference evidence="14 15" key="1">
    <citation type="submission" date="2021-11" db="EMBL/GenBank/DDBJ databases">
        <title>Black yeast isolated from Biological Soil Crust.</title>
        <authorList>
            <person name="Kurbessoian T."/>
        </authorList>
    </citation>
    <scope>NUCLEOTIDE SEQUENCE [LARGE SCALE GENOMIC DNA]</scope>
    <source>
        <strain evidence="14 15">CCFEE 5522</strain>
    </source>
</reference>
<evidence type="ECO:0000256" key="1">
    <source>
        <dbReference type="ARBA" id="ARBA00001946"/>
    </source>
</evidence>
<protein>
    <recommendedName>
        <fullName evidence="5">ditrans,polycis-polyprenyl diphosphate synthase [(2E,6E)-farnesyldiphosphate specific]</fullName>
        <ecNumber evidence="5">2.5.1.87</ecNumber>
    </recommendedName>
</protein>
<dbReference type="PANTHER" id="PTHR21528:SF0">
    <property type="entry name" value="DEHYDRODOLICHYL DIPHOSPHATE SYNTHASE COMPLEX SUBUNIT NUS1"/>
    <property type="match status" value="1"/>
</dbReference>
<keyword evidence="6" id="KW-0808">Transferase</keyword>
<comment type="caution">
    <text evidence="14">The sequence shown here is derived from an EMBL/GenBank/DDBJ whole genome shotgun (WGS) entry which is preliminary data.</text>
</comment>
<evidence type="ECO:0000256" key="13">
    <source>
        <dbReference type="SAM" id="MobiDB-lite"/>
    </source>
</evidence>
<sequence length="361" mass="40371">MVGVRQQAAFHSDRDANGRPLSASEREKLLKPYLPAAPKTQATAQPQQNGKQAKLFTHKPRVRPAIRHAIHYLLFTIIHTVFSVYIRVRQVYHAVVDRVLAILYYHHRTPELIKRDVKNLSKVPQHLSVILQLPPEGGKKDRLETLVNDACEVAAWSACAGVPMLSIYERTGRAYAMHRIDVKAKANGVAGILKSSLPHLHRRIERNLISYYGATSPLKPTVSLRAPHLPSYSPPHSPEPSSNGTTESSRPHITILLISASDGRQTLVDLTRTLASMAQDQKLQPADISAELIDAEISESVMGEPDLLICFGDRVVLDGYPPWQVRLTEIYGVQDHVGGVEYHVFLRGLYRFAKAEMRFGR</sequence>
<evidence type="ECO:0000313" key="15">
    <source>
        <dbReference type="Proteomes" id="UP001324427"/>
    </source>
</evidence>
<name>A0AAV9J5Y1_9PEZI</name>
<comment type="cofactor">
    <cofactor evidence="1">
        <name>Mg(2+)</name>
        <dbReference type="ChEBI" id="CHEBI:18420"/>
    </cofactor>
</comment>
<comment type="similarity">
    <text evidence="4">Belongs to the UPP synthase family.</text>
</comment>
<gene>
    <name evidence="14" type="ORF">LTR36_009867</name>
</gene>
<dbReference type="AlphaFoldDB" id="A0AAV9J5Y1"/>
<dbReference type="SUPFAM" id="SSF64005">
    <property type="entry name" value="Undecaprenyl diphosphate synthase"/>
    <property type="match status" value="1"/>
</dbReference>
<evidence type="ECO:0000256" key="6">
    <source>
        <dbReference type="ARBA" id="ARBA00022679"/>
    </source>
</evidence>
<evidence type="ECO:0000256" key="9">
    <source>
        <dbReference type="ARBA" id="ARBA00022842"/>
    </source>
</evidence>
<accession>A0AAV9J5Y1</accession>
<dbReference type="InterPro" id="IPR036424">
    <property type="entry name" value="UPP_synth-like_sf"/>
</dbReference>
<keyword evidence="15" id="KW-1185">Reference proteome</keyword>
<dbReference type="EC" id="2.5.1.87" evidence="5"/>
<keyword evidence="8" id="KW-0256">Endoplasmic reticulum</keyword>
<proteinExistence type="inferred from homology"/>
<evidence type="ECO:0000256" key="2">
    <source>
        <dbReference type="ARBA" id="ARBA00004586"/>
    </source>
</evidence>
<dbReference type="GO" id="GO:1904423">
    <property type="term" value="C:dehydrodolichyl diphosphate synthase complex"/>
    <property type="evidence" value="ECO:0007669"/>
    <property type="project" value="InterPro"/>
</dbReference>
<keyword evidence="9" id="KW-0460">Magnesium</keyword>
<feature type="region of interest" description="Disordered" evidence="13">
    <location>
        <begin position="1"/>
        <end position="22"/>
    </location>
</feature>
<dbReference type="GO" id="GO:0045547">
    <property type="term" value="F:ditrans,polycis-polyprenyl diphosphate synthase [(2E,6E)-farnesyl diphosphate specific] activity"/>
    <property type="evidence" value="ECO:0007669"/>
    <property type="project" value="UniProtKB-EC"/>
</dbReference>
<dbReference type="PANTHER" id="PTHR21528">
    <property type="entry name" value="DEHYDRODOLICHYL DIPHOSPHATE SYNTHASE COMPLEX SUBUNIT NUS1"/>
    <property type="match status" value="1"/>
</dbReference>
<keyword evidence="10" id="KW-1133">Transmembrane helix</keyword>
<dbReference type="Gene3D" id="3.40.1180.10">
    <property type="entry name" value="Decaprenyl diphosphate synthase-like"/>
    <property type="match status" value="1"/>
</dbReference>
<evidence type="ECO:0000256" key="5">
    <source>
        <dbReference type="ARBA" id="ARBA00012596"/>
    </source>
</evidence>
<keyword evidence="11" id="KW-0472">Membrane</keyword>
<feature type="region of interest" description="Disordered" evidence="13">
    <location>
        <begin position="223"/>
        <end position="248"/>
    </location>
</feature>
<evidence type="ECO:0000256" key="7">
    <source>
        <dbReference type="ARBA" id="ARBA00022692"/>
    </source>
</evidence>
<dbReference type="Proteomes" id="UP001324427">
    <property type="component" value="Unassembled WGS sequence"/>
</dbReference>
<evidence type="ECO:0000256" key="12">
    <source>
        <dbReference type="ARBA" id="ARBA00047353"/>
    </source>
</evidence>
<evidence type="ECO:0000256" key="8">
    <source>
        <dbReference type="ARBA" id="ARBA00022824"/>
    </source>
</evidence>
<comment type="pathway">
    <text evidence="3">Protein modification; protein glycosylation.</text>
</comment>
<evidence type="ECO:0000313" key="14">
    <source>
        <dbReference type="EMBL" id="KAK4540051.1"/>
    </source>
</evidence>
<evidence type="ECO:0000256" key="3">
    <source>
        <dbReference type="ARBA" id="ARBA00004922"/>
    </source>
</evidence>
<dbReference type="GO" id="GO:0005789">
    <property type="term" value="C:endoplasmic reticulum membrane"/>
    <property type="evidence" value="ECO:0007669"/>
    <property type="project" value="UniProtKB-SubCell"/>
</dbReference>